<feature type="compositionally biased region" description="Low complexity" evidence="6">
    <location>
        <begin position="203"/>
        <end position="219"/>
    </location>
</feature>
<dbReference type="InterPro" id="IPR027417">
    <property type="entry name" value="P-loop_NTPase"/>
</dbReference>
<dbReference type="InterPro" id="IPR047187">
    <property type="entry name" value="SF1_C_Upf1"/>
</dbReference>
<gene>
    <name evidence="8" type="ORF">MNOR_LOCUS15958</name>
</gene>
<feature type="region of interest" description="Disordered" evidence="6">
    <location>
        <begin position="163"/>
        <end position="182"/>
    </location>
</feature>
<feature type="non-terminal residue" evidence="8">
    <location>
        <position position="2241"/>
    </location>
</feature>
<dbReference type="GO" id="GO:0008270">
    <property type="term" value="F:zinc ion binding"/>
    <property type="evidence" value="ECO:0007669"/>
    <property type="project" value="UniProtKB-KW"/>
</dbReference>
<feature type="domain" description="NF-X1-type" evidence="7">
    <location>
        <begin position="1665"/>
        <end position="1682"/>
    </location>
</feature>
<dbReference type="CDD" id="cd06008">
    <property type="entry name" value="NF-X1-zinc-finger"/>
    <property type="match status" value="1"/>
</dbReference>
<dbReference type="GO" id="GO:0031380">
    <property type="term" value="C:nuclear RNA-directed RNA polymerase complex"/>
    <property type="evidence" value="ECO:0007669"/>
    <property type="project" value="TreeGrafter"/>
</dbReference>
<keyword evidence="3" id="KW-0863">Zinc-finger</keyword>
<dbReference type="FunFam" id="3.40.50.300:FF:000742">
    <property type="entry name" value="NFX1-type zinc finger-containing protein 1"/>
    <property type="match status" value="1"/>
</dbReference>
<accession>A0AAV2QVN5</accession>
<evidence type="ECO:0000259" key="7">
    <source>
        <dbReference type="SMART" id="SM00438"/>
    </source>
</evidence>
<evidence type="ECO:0000313" key="9">
    <source>
        <dbReference type="Proteomes" id="UP001497623"/>
    </source>
</evidence>
<feature type="domain" description="NF-X1-type" evidence="7">
    <location>
        <begin position="1466"/>
        <end position="1492"/>
    </location>
</feature>
<keyword evidence="9" id="KW-1185">Reference proteome</keyword>
<evidence type="ECO:0000256" key="3">
    <source>
        <dbReference type="ARBA" id="ARBA00022771"/>
    </source>
</evidence>
<dbReference type="GO" id="GO:0004386">
    <property type="term" value="F:helicase activity"/>
    <property type="evidence" value="ECO:0007669"/>
    <property type="project" value="InterPro"/>
</dbReference>
<protein>
    <recommendedName>
        <fullName evidence="7">NF-X1-type domain-containing protein</fullName>
    </recommendedName>
</protein>
<feature type="region of interest" description="Disordered" evidence="6">
    <location>
        <begin position="203"/>
        <end position="228"/>
    </location>
</feature>
<name>A0AAV2QVN5_MEGNR</name>
<keyword evidence="2" id="KW-0677">Repeat</keyword>
<dbReference type="InterPro" id="IPR041679">
    <property type="entry name" value="DNA2/NAM7-like_C"/>
</dbReference>
<evidence type="ECO:0000313" key="8">
    <source>
        <dbReference type="EMBL" id="CAL4097301.1"/>
    </source>
</evidence>
<dbReference type="CDD" id="cd18808">
    <property type="entry name" value="SF1_C_Upf1"/>
    <property type="match status" value="1"/>
</dbReference>
<feature type="domain" description="NF-X1-type" evidence="7">
    <location>
        <begin position="1809"/>
        <end position="1826"/>
    </location>
</feature>
<reference evidence="8 9" key="1">
    <citation type="submission" date="2024-05" db="EMBL/GenBank/DDBJ databases">
        <authorList>
            <person name="Wallberg A."/>
        </authorList>
    </citation>
    <scope>NUCLEOTIDE SEQUENCE [LARGE SCALE GENOMIC DNA]</scope>
</reference>
<dbReference type="InterPro" id="IPR000967">
    <property type="entry name" value="Znf_NFX1"/>
</dbReference>
<dbReference type="Pfam" id="PF13086">
    <property type="entry name" value="AAA_11"/>
    <property type="match status" value="1"/>
</dbReference>
<dbReference type="CDD" id="cd17936">
    <property type="entry name" value="EEXXEc_NFX1"/>
    <property type="match status" value="1"/>
</dbReference>
<comment type="caution">
    <text evidence="8">The sequence shown here is derived from an EMBL/GenBank/DDBJ whole genome shotgun (WGS) entry which is preliminary data.</text>
</comment>
<dbReference type="SUPFAM" id="SSF52540">
    <property type="entry name" value="P-loop containing nucleoside triphosphate hydrolases"/>
    <property type="match status" value="1"/>
</dbReference>
<keyword evidence="5" id="KW-0175">Coiled coil</keyword>
<feature type="domain" description="NF-X1-type" evidence="7">
    <location>
        <begin position="1579"/>
        <end position="1606"/>
    </location>
</feature>
<dbReference type="Pfam" id="PF25396">
    <property type="entry name" value="ZNFX1"/>
    <property type="match status" value="1"/>
</dbReference>
<dbReference type="SMART" id="SM00438">
    <property type="entry name" value="ZnF_NFX"/>
    <property type="match status" value="9"/>
</dbReference>
<dbReference type="PANTHER" id="PTHR10887">
    <property type="entry name" value="DNA2/NAM7 HELICASE FAMILY"/>
    <property type="match status" value="1"/>
</dbReference>
<sequence length="2241" mass="259911">MAAKSKNWNIFTNNEQYIDGQGHTITSQVKLSELFQGREYENQSRSEVEQLFQGQGQGHLFKVKNIFINLKFGHSTPKTIFCFSSSSKMCNGTQVKHPEIQSCCQTIYYTLNTESHMNSNNSHIQNREDVSEIIKDVDGEWRRKPNDEWSIVNSKRKKKQLIKISQDVSDSRKPKKGFKSLEIPKGWYPHKKQELLNSHKQYSEGYNYNNSKSKSNTYVKQKKEPSKSKVKKVNGNKNLTKNNTRGTNVKYNYNFDLKKCPDAWNNNNGNIQQSYRHNEHFGIDLLKSFVLMSPEKIILNILKEKNKYSEFIAGYIEEENFLELLGVLAIACNAHSNSENLSILLNLTLTKSFLAKLVQTSVFRDLKNPHKACKFFDDFSKLLHTYIKFSKDGVIDMLPKIMNRSNSTLEYLKRQKICSPELLNRYEELKVMLKMEPPNDFHKVSVLPSVTDITSPERPFLRKNITNGQFRDAYQYLDIQFRLLHEDFIRPFRESINDIISDSRNRGERLLGDFIVPKGNDEGPVIMKSNKQDVRFYKNVKFINPTFRGYKLYFNVQLDISKITDIDNYKIIMYGNFVCFTCDKFKTFILGSIVDRINFSRGIIGVNIETNTDDIDYTKEYLMLESRVFFLTYNHVLNGLQKINTQYVPMERYILYVQKEINYPSYLKLATVYRITLPKNLHSEAVSDSDIYESDFESIESDTESFFNIKDIFETDSASYNSETCSSEDESETEVEVFVVNPLDHWPSEDELGLDSSQRKCLRNALNREIAIIQGPPGTGKTFMGLKLTQILLQNKNVWSNSDLKNPIVVVCYTNHALDQFLEGIVTFTENIVRVGSRTKSNCIQRFELRKLLRTSNSLKECSDLIRKEEAIKDMLRSLEQEIIMQEDALQFCLNPKGIIKLSVLKNENIIPFSFLRQMDWNTNLQNWLLGTAIHSHFHGSWYLSENIEYKSQIHYSPLYNMKYSRHSYFYDAHEDMNVLLEMEEKERKLDDEDSDTEDSDSGGIISNTQYRNLHEITVDGLTKQIKSIEYKMDMLKRDRKRIRQQVFIDKDICVDKLTELEDGLKLASTFPDQIFHIERDTKHSIWNLNSRTRWHLYGYWLDKLAKKLKARLPNMKRKYKTKAKLLQDVIDDKKLLIMQEASVVGMTTTGAASSWKLMQKLSPNIVIVEEAAEILEAHVITSLTRNCQHLIMIGDHQQLKPNPTVYELAKKYQLDTSLFERMIKNGLPYETLQYQHRMRPEISKLLVPSIYPHLQDHQSVQYYPDVKGMAKNIYFVSHNVHEKSTSDRTVHENSHEADFIMSLCRHLLLQGYKAEDITILTPYTGQLFLLKAIQNGNKLYKQVRICIVDSFQGEESNIILLSLVRSNEEGRAGFLTIDNRICVALSRAKFGFYIIGDMDMLCSTCKLWVKIKNELIKQDALGNHLPLLCQNHENEVTEISSGDEFQNKAPEGGCSKPCSETLPRCGHPCPRTCHINNKSHRNIKCMAPCSKKLCDAGHLCQKTIHEECDKICNIVISKTLPCGDVHNLACHIKADKYHCHELTQAMLPKCLHMVEMFCHQDPDDFLGCPEFCMKTLKCGHICVRTCHVEKDPNHEEYECLKPCTKVNKECNHKHTCQKMCYEVCGKCIVEVKKSGKCGHEQMVECHISPNEIRCNKKCEKVLTCGHVCPRRCYEECGGCQEMVKKVVPRCGHEVQVACCEEPKMKHCKKTCPFELDCGHACQLRCCDECETNCPVLVETSNKCPRNHLIKLPCHLYKNVVDKESWSYCCEPCRDILDCGHSCSGTCGQCLHGRFHVSCKKICNRKLICGHMCQQMCIEECSKCVETCGWKCSHKKCQHPCDEDCEPCMEWCSLQCKHHRCRSRCGEECRVPPCTRPCDKKLHCGHPCAGFCGDPCPAICRICNRGHIRRKENCRYVCLEDCLNDIEVYSLTKYLKASKEKGLKTCPECGVTIRSNHHFSNIIKASYHEMMDIKKRYFDSQTLIKKIDIKIILQDEKLREIFPEEVKKLMDDVGMNYLEFTEVQPVNLTHKELKHKYTQSFFLQTVYLFIDTSKADSDEEYKYRIYDDITVNECEDTDLHVRRLASRVMNEEVSISSQMLNEIACEVQRLRVQKPMKVCRSKLKSMAELNIFDEIEVDMEAAIKDKLKHITDEFLLSIFEKQEELMKTALHEQEQEVVANEINLESDEKLREIFPEEKPMKNFIGTTKGHLLINIFIEQEELMKTALHEQLVELSFMLSEK</sequence>
<dbReference type="GO" id="GO:0031048">
    <property type="term" value="P:regulatory ncRNA-mediated heterochromatin formation"/>
    <property type="evidence" value="ECO:0007669"/>
    <property type="project" value="TreeGrafter"/>
</dbReference>
<dbReference type="EMBL" id="CAXKWB010010233">
    <property type="protein sequence ID" value="CAL4097301.1"/>
    <property type="molecule type" value="Genomic_DNA"/>
</dbReference>
<proteinExistence type="predicted"/>
<dbReference type="Gene3D" id="3.40.50.300">
    <property type="entry name" value="P-loop containing nucleotide triphosphate hydrolases"/>
    <property type="match status" value="3"/>
</dbReference>
<evidence type="ECO:0000256" key="6">
    <source>
        <dbReference type="SAM" id="MobiDB-lite"/>
    </source>
</evidence>
<evidence type="ECO:0000256" key="2">
    <source>
        <dbReference type="ARBA" id="ARBA00022737"/>
    </source>
</evidence>
<feature type="domain" description="NF-X1-type" evidence="7">
    <location>
        <begin position="1884"/>
        <end position="1902"/>
    </location>
</feature>
<evidence type="ECO:0000256" key="4">
    <source>
        <dbReference type="ARBA" id="ARBA00022833"/>
    </source>
</evidence>
<evidence type="ECO:0000256" key="5">
    <source>
        <dbReference type="SAM" id="Coils"/>
    </source>
</evidence>
<dbReference type="PANTHER" id="PTHR10887:SF341">
    <property type="entry name" value="NFX1-TYPE ZINC FINGER-CONTAINING PROTEIN 1"/>
    <property type="match status" value="1"/>
</dbReference>
<dbReference type="Proteomes" id="UP001497623">
    <property type="component" value="Unassembled WGS sequence"/>
</dbReference>
<organism evidence="8 9">
    <name type="scientific">Meganyctiphanes norvegica</name>
    <name type="common">Northern krill</name>
    <name type="synonym">Thysanopoda norvegica</name>
    <dbReference type="NCBI Taxonomy" id="48144"/>
    <lineage>
        <taxon>Eukaryota</taxon>
        <taxon>Metazoa</taxon>
        <taxon>Ecdysozoa</taxon>
        <taxon>Arthropoda</taxon>
        <taxon>Crustacea</taxon>
        <taxon>Multicrustacea</taxon>
        <taxon>Malacostraca</taxon>
        <taxon>Eumalacostraca</taxon>
        <taxon>Eucarida</taxon>
        <taxon>Euphausiacea</taxon>
        <taxon>Euphausiidae</taxon>
        <taxon>Meganyctiphanes</taxon>
    </lineage>
</organism>
<dbReference type="InterPro" id="IPR041677">
    <property type="entry name" value="DNA2/NAM7_AAA_11"/>
</dbReference>
<evidence type="ECO:0000256" key="1">
    <source>
        <dbReference type="ARBA" id="ARBA00022723"/>
    </source>
</evidence>
<keyword evidence="4" id="KW-0862">Zinc</keyword>
<feature type="domain" description="NF-X1-type" evidence="7">
    <location>
        <begin position="1718"/>
        <end position="1746"/>
    </location>
</feature>
<feature type="domain" description="NF-X1-type" evidence="7">
    <location>
        <begin position="1551"/>
        <end position="1575"/>
    </location>
</feature>
<dbReference type="Pfam" id="PF13087">
    <property type="entry name" value="AAA_12"/>
    <property type="match status" value="1"/>
</dbReference>
<dbReference type="InterPro" id="IPR057373">
    <property type="entry name" value="ZNFX1"/>
</dbReference>
<feature type="domain" description="NF-X1-type" evidence="7">
    <location>
        <begin position="1691"/>
        <end position="1714"/>
    </location>
</feature>
<keyword evidence="1" id="KW-0479">Metal-binding</keyword>
<feature type="domain" description="NF-X1-type" evidence="7">
    <location>
        <begin position="1638"/>
        <end position="1661"/>
    </location>
</feature>
<dbReference type="InterPro" id="IPR045055">
    <property type="entry name" value="DNA2/NAM7-like"/>
</dbReference>
<feature type="coiled-coil region" evidence="5">
    <location>
        <begin position="1019"/>
        <end position="1046"/>
    </location>
</feature>